<dbReference type="AlphaFoldDB" id="A0A4P8HLD7"/>
<dbReference type="Pfam" id="PF03928">
    <property type="entry name" value="HbpS-like"/>
    <property type="match status" value="1"/>
</dbReference>
<dbReference type="PANTHER" id="PTHR28255:SF1">
    <property type="entry name" value="UPF0303 PROTEIN YBR137W"/>
    <property type="match status" value="1"/>
</dbReference>
<dbReference type="InterPro" id="IPR005624">
    <property type="entry name" value="PduO/GlcC-like"/>
</dbReference>
<dbReference type="NCBIfam" id="NF002696">
    <property type="entry name" value="PRK02487.1-5"/>
    <property type="match status" value="1"/>
</dbReference>
<dbReference type="SUPFAM" id="SSF143744">
    <property type="entry name" value="GlcG-like"/>
    <property type="match status" value="1"/>
</dbReference>
<reference evidence="2 5" key="2">
    <citation type="submission" date="2020-08" db="EMBL/GenBank/DDBJ databases">
        <title>Genomic Encyclopedia of Type Strains, Phase III (KMG-III): the genomes of soil and plant-associated and newly described type strains.</title>
        <authorList>
            <person name="Whitman W."/>
        </authorList>
    </citation>
    <scope>NUCLEOTIDE SEQUENCE [LARGE SCALE GENOMIC DNA]</scope>
    <source>
        <strain evidence="2 5">CECT 7753</strain>
    </source>
</reference>
<accession>A0A4P8HLD7</accession>
<keyword evidence="4" id="KW-1185">Reference proteome</keyword>
<evidence type="ECO:0000313" key="5">
    <source>
        <dbReference type="Proteomes" id="UP000584325"/>
    </source>
</evidence>
<dbReference type="RefSeq" id="WP_137312093.1">
    <property type="nucleotide sequence ID" value="NZ_CP040017.1"/>
</dbReference>
<organism evidence="2 5">
    <name type="scientific">Pseudoduganella umbonata</name>
    <dbReference type="NCBI Taxonomy" id="864828"/>
    <lineage>
        <taxon>Bacteria</taxon>
        <taxon>Pseudomonadati</taxon>
        <taxon>Pseudomonadota</taxon>
        <taxon>Betaproteobacteria</taxon>
        <taxon>Burkholderiales</taxon>
        <taxon>Oxalobacteraceae</taxon>
        <taxon>Telluria group</taxon>
        <taxon>Pseudoduganella</taxon>
    </lineage>
</organism>
<comment type="similarity">
    <text evidence="1">Belongs to the UPF0303 family.</text>
</comment>
<dbReference type="InterPro" id="IPR038084">
    <property type="entry name" value="PduO/GlcC-like_sf"/>
</dbReference>
<protein>
    <recommendedName>
        <fullName evidence="1">UPF0303 protein FCL38_01175</fullName>
    </recommendedName>
</protein>
<evidence type="ECO:0000313" key="4">
    <source>
        <dbReference type="Proteomes" id="UP000298763"/>
    </source>
</evidence>
<dbReference type="EMBL" id="JACHXS010000015">
    <property type="protein sequence ID" value="MBB3224923.1"/>
    <property type="molecule type" value="Genomic_DNA"/>
</dbReference>
<dbReference type="PANTHER" id="PTHR28255">
    <property type="match status" value="1"/>
</dbReference>
<evidence type="ECO:0000256" key="1">
    <source>
        <dbReference type="HAMAP-Rule" id="MF_00761"/>
    </source>
</evidence>
<evidence type="ECO:0000313" key="2">
    <source>
        <dbReference type="EMBL" id="MBB3224923.1"/>
    </source>
</evidence>
<dbReference type="EMBL" id="CP040017">
    <property type="protein sequence ID" value="QCP09204.1"/>
    <property type="molecule type" value="Genomic_DNA"/>
</dbReference>
<dbReference type="PIRSF" id="PIRSF008757">
    <property type="entry name" value="UCP008757"/>
    <property type="match status" value="1"/>
</dbReference>
<proteinExistence type="inferred from homology"/>
<dbReference type="InterPro" id="IPR010371">
    <property type="entry name" value="YBR137W-like"/>
</dbReference>
<dbReference type="OrthoDB" id="9815315at2"/>
<evidence type="ECO:0000313" key="3">
    <source>
        <dbReference type="EMBL" id="QCP09204.1"/>
    </source>
</evidence>
<dbReference type="Proteomes" id="UP000298763">
    <property type="component" value="Chromosome"/>
</dbReference>
<dbReference type="Proteomes" id="UP000584325">
    <property type="component" value="Unassembled WGS sequence"/>
</dbReference>
<reference evidence="3 4" key="1">
    <citation type="submission" date="2019-05" db="EMBL/GenBank/DDBJ databases">
        <title>Draft Genome Sequences of Six Type Strains of the Genus Massilia.</title>
        <authorList>
            <person name="Miess H."/>
            <person name="Frediansyhah A."/>
            <person name="Gross H."/>
        </authorList>
    </citation>
    <scope>NUCLEOTIDE SEQUENCE [LARGE SCALE GENOMIC DNA]</scope>
    <source>
        <strain evidence="3 4">DSMZ 26121</strain>
    </source>
</reference>
<dbReference type="Gene3D" id="3.30.450.150">
    <property type="entry name" value="Haem-degrading domain"/>
    <property type="match status" value="1"/>
</dbReference>
<dbReference type="HAMAP" id="MF_00761">
    <property type="entry name" value="UPF0303"/>
    <property type="match status" value="1"/>
</dbReference>
<sequence>MQEDYASLLQALALEEQQLQFAAFSNNDALKLGLALVERARALGKAVTVDITRNGHQLFQHAMDGTSPDNADWIRRKNNVVQRYGRSSWHVGSRYRSQGKTFEADSNAAAADFAAHGGAFPLILRGTGIVGTITVSGLPQKEDHDLVTAVLREYLAAPA</sequence>
<name>A0A4P8HLD7_9BURK</name>
<gene>
    <name evidence="3" type="ORF">FCL38_01175</name>
    <name evidence="2" type="ORF">FHS02_005793</name>
</gene>